<evidence type="ECO:0000313" key="2">
    <source>
        <dbReference type="EMBL" id="UNZ04216.1"/>
    </source>
</evidence>
<dbReference type="GeneID" id="66856691"/>
<evidence type="ECO:0000313" key="3">
    <source>
        <dbReference type="Proteomes" id="UP000829494"/>
    </source>
</evidence>
<reference evidence="2 3" key="1">
    <citation type="submission" date="2022-03" db="EMBL/GenBank/DDBJ databases">
        <title>Complete genome of Streptomyces rimosus ssp. rimosus R7 (=ATCC 10970).</title>
        <authorList>
            <person name="Beganovic S."/>
            <person name="Ruckert C."/>
            <person name="Busche T."/>
            <person name="Kalinowski J."/>
            <person name="Wittmann C."/>
        </authorList>
    </citation>
    <scope>NUCLEOTIDE SEQUENCE [LARGE SCALE GENOMIC DNA]</scope>
    <source>
        <strain evidence="2 3">R7</strain>
    </source>
</reference>
<evidence type="ECO:0000256" key="1">
    <source>
        <dbReference type="SAM" id="MobiDB-lite"/>
    </source>
</evidence>
<proteinExistence type="predicted"/>
<keyword evidence="3" id="KW-1185">Reference proteome</keyword>
<dbReference type="EMBL" id="CP094298">
    <property type="protein sequence ID" value="UNZ04216.1"/>
    <property type="molecule type" value="Genomic_DNA"/>
</dbReference>
<dbReference type="RefSeq" id="WP_003983536.1">
    <property type="nucleotide sequence ID" value="NZ_CP043497.1"/>
</dbReference>
<gene>
    <name evidence="2" type="ORF">SRIMR7_18835</name>
</gene>
<feature type="region of interest" description="Disordered" evidence="1">
    <location>
        <begin position="132"/>
        <end position="159"/>
    </location>
</feature>
<protein>
    <submittedName>
        <fullName evidence="2">Uncharacterized protein</fullName>
    </submittedName>
</protein>
<organism evidence="2 3">
    <name type="scientific">Streptomyces rimosus subsp. rimosus</name>
    <dbReference type="NCBI Taxonomy" id="132474"/>
    <lineage>
        <taxon>Bacteria</taxon>
        <taxon>Bacillati</taxon>
        <taxon>Actinomycetota</taxon>
        <taxon>Actinomycetes</taxon>
        <taxon>Kitasatosporales</taxon>
        <taxon>Streptomycetaceae</taxon>
        <taxon>Streptomyces</taxon>
    </lineage>
</organism>
<name>A0ABY3Z302_STRRM</name>
<accession>A0ABY3Z302</accession>
<dbReference type="Proteomes" id="UP000829494">
    <property type="component" value="Chromosome"/>
</dbReference>
<sequence>MFEKVGAEESARLEALAAKVRDELPAAGLPVLAPGLHHALAGGAEVEVDDGADAAGGVYVDWEASPRLRECAVRALRLRLMDDPVLRRPGQISAAMMHAMAAILTSAGFTVEDPDDEYRPFHLRVLAGPAPDVASGWEPREEEMDMSAWQTADEGADAD</sequence>